<dbReference type="RefSeq" id="WP_244602890.1">
    <property type="nucleotide sequence ID" value="NZ_FUIG01000031.1"/>
</dbReference>
<gene>
    <name evidence="1" type="ORF">BQ8482_240011</name>
</gene>
<dbReference type="EMBL" id="FUIG01000031">
    <property type="protein sequence ID" value="SJM32073.1"/>
    <property type="molecule type" value="Genomic_DNA"/>
</dbReference>
<proteinExistence type="predicted"/>
<name>A0A2P9ALN9_9HYPH</name>
<dbReference type="Pfam" id="PF06475">
    <property type="entry name" value="Glycolipid_bind"/>
    <property type="match status" value="1"/>
</dbReference>
<dbReference type="SUPFAM" id="SSF159275">
    <property type="entry name" value="PA1994-like"/>
    <property type="match status" value="1"/>
</dbReference>
<evidence type="ECO:0000313" key="1">
    <source>
        <dbReference type="EMBL" id="SJM32073.1"/>
    </source>
</evidence>
<dbReference type="Proteomes" id="UP000245698">
    <property type="component" value="Unassembled WGS sequence"/>
</dbReference>
<keyword evidence="2" id="KW-1185">Reference proteome</keyword>
<sequence>MMRSVASILWRRLDLEGHDACVLSEIGLLSESGQPSETDGGRSLRGQALFVQDGKPCSIAYEVTCDAGWHARSAHIEGFLGTQDLQYAIERLADGGWTLNGERQGEVAGLIDVDLGFTPATNLLAIRRFDLEVGMSTQAPAAYLTFPELRLVRLEQTYRRLDEARYAYAAPMFGYDEILKVSPAGFVVDYPGLWRGAAHLA</sequence>
<evidence type="ECO:0000313" key="2">
    <source>
        <dbReference type="Proteomes" id="UP000245698"/>
    </source>
</evidence>
<dbReference type="InterPro" id="IPR009467">
    <property type="entry name" value="Glycolipid-bd_prot_put"/>
</dbReference>
<organism evidence="1 2">
    <name type="scientific">Mesorhizobium delmotii</name>
    <dbReference type="NCBI Taxonomy" id="1631247"/>
    <lineage>
        <taxon>Bacteria</taxon>
        <taxon>Pseudomonadati</taxon>
        <taxon>Pseudomonadota</taxon>
        <taxon>Alphaproteobacteria</taxon>
        <taxon>Hyphomicrobiales</taxon>
        <taxon>Phyllobacteriaceae</taxon>
        <taxon>Mesorhizobium</taxon>
    </lineage>
</organism>
<dbReference type="AlphaFoldDB" id="A0A2P9ALN9"/>
<reference evidence="2" key="1">
    <citation type="submission" date="2016-12" db="EMBL/GenBank/DDBJ databases">
        <authorList>
            <person name="Brunel B."/>
        </authorList>
    </citation>
    <scope>NUCLEOTIDE SEQUENCE [LARGE SCALE GENOMIC DNA]</scope>
</reference>
<protein>
    <submittedName>
        <fullName evidence="1">Uncharacterized protein</fullName>
    </submittedName>
</protein>
<accession>A0A2P9ALN9</accession>